<sequence length="91" mass="10125">MMANAIDEKERNRIHFGKRVTAIGQRSDGPGIEISVNSESRVCSHVISTLPLPVLRTIDMKDAGMNILQKNALRQLQYGPPVKIAILFKEP</sequence>
<dbReference type="InterPro" id="IPR002937">
    <property type="entry name" value="Amino_oxidase"/>
</dbReference>
<protein>
    <recommendedName>
        <fullName evidence="1">Amine oxidase domain-containing protein</fullName>
    </recommendedName>
</protein>
<dbReference type="AlphaFoldDB" id="A0A0C3P2V0"/>
<dbReference type="EMBL" id="KN831987">
    <property type="protein sequence ID" value="KIO01629.1"/>
    <property type="molecule type" value="Genomic_DNA"/>
</dbReference>
<evidence type="ECO:0000259" key="1">
    <source>
        <dbReference type="Pfam" id="PF01593"/>
    </source>
</evidence>
<dbReference type="GO" id="GO:0016491">
    <property type="term" value="F:oxidoreductase activity"/>
    <property type="evidence" value="ECO:0007669"/>
    <property type="project" value="InterPro"/>
</dbReference>
<accession>A0A0C3P2V0</accession>
<dbReference type="Proteomes" id="UP000054217">
    <property type="component" value="Unassembled WGS sequence"/>
</dbReference>
<evidence type="ECO:0000313" key="2">
    <source>
        <dbReference type="EMBL" id="KIO01629.1"/>
    </source>
</evidence>
<organism evidence="2 3">
    <name type="scientific">Pisolithus tinctorius Marx 270</name>
    <dbReference type="NCBI Taxonomy" id="870435"/>
    <lineage>
        <taxon>Eukaryota</taxon>
        <taxon>Fungi</taxon>
        <taxon>Dikarya</taxon>
        <taxon>Basidiomycota</taxon>
        <taxon>Agaricomycotina</taxon>
        <taxon>Agaricomycetes</taxon>
        <taxon>Agaricomycetidae</taxon>
        <taxon>Boletales</taxon>
        <taxon>Sclerodermatineae</taxon>
        <taxon>Pisolithaceae</taxon>
        <taxon>Pisolithus</taxon>
    </lineage>
</organism>
<feature type="domain" description="Amine oxidase" evidence="1">
    <location>
        <begin position="3"/>
        <end position="91"/>
    </location>
</feature>
<dbReference type="Gene3D" id="3.50.50.60">
    <property type="entry name" value="FAD/NAD(P)-binding domain"/>
    <property type="match status" value="1"/>
</dbReference>
<proteinExistence type="predicted"/>
<dbReference type="InParanoid" id="A0A0C3P2V0"/>
<evidence type="ECO:0000313" key="3">
    <source>
        <dbReference type="Proteomes" id="UP000054217"/>
    </source>
</evidence>
<dbReference type="OrthoDB" id="7777654at2759"/>
<dbReference type="Pfam" id="PF01593">
    <property type="entry name" value="Amino_oxidase"/>
    <property type="match status" value="1"/>
</dbReference>
<keyword evidence="3" id="KW-1185">Reference proteome</keyword>
<dbReference type="HOGENOM" id="CLU_2427935_0_0_1"/>
<dbReference type="SUPFAM" id="SSF51905">
    <property type="entry name" value="FAD/NAD(P)-binding domain"/>
    <property type="match status" value="1"/>
</dbReference>
<gene>
    <name evidence="2" type="ORF">M404DRAFT_1003023</name>
</gene>
<reference evidence="3" key="2">
    <citation type="submission" date="2015-01" db="EMBL/GenBank/DDBJ databases">
        <title>Evolutionary Origins and Diversification of the Mycorrhizal Mutualists.</title>
        <authorList>
            <consortium name="DOE Joint Genome Institute"/>
            <consortium name="Mycorrhizal Genomics Consortium"/>
            <person name="Kohler A."/>
            <person name="Kuo A."/>
            <person name="Nagy L.G."/>
            <person name="Floudas D."/>
            <person name="Copeland A."/>
            <person name="Barry K.W."/>
            <person name="Cichocki N."/>
            <person name="Veneault-Fourrey C."/>
            <person name="LaButti K."/>
            <person name="Lindquist E.A."/>
            <person name="Lipzen A."/>
            <person name="Lundell T."/>
            <person name="Morin E."/>
            <person name="Murat C."/>
            <person name="Riley R."/>
            <person name="Ohm R."/>
            <person name="Sun H."/>
            <person name="Tunlid A."/>
            <person name="Henrissat B."/>
            <person name="Grigoriev I.V."/>
            <person name="Hibbett D.S."/>
            <person name="Martin F."/>
        </authorList>
    </citation>
    <scope>NUCLEOTIDE SEQUENCE [LARGE SCALE GENOMIC DNA]</scope>
    <source>
        <strain evidence="3">Marx 270</strain>
    </source>
</reference>
<dbReference type="InterPro" id="IPR036188">
    <property type="entry name" value="FAD/NAD-bd_sf"/>
</dbReference>
<name>A0A0C3P2V0_PISTI</name>
<reference evidence="2 3" key="1">
    <citation type="submission" date="2014-04" db="EMBL/GenBank/DDBJ databases">
        <authorList>
            <consortium name="DOE Joint Genome Institute"/>
            <person name="Kuo A."/>
            <person name="Kohler A."/>
            <person name="Costa M.D."/>
            <person name="Nagy L.G."/>
            <person name="Floudas D."/>
            <person name="Copeland A."/>
            <person name="Barry K.W."/>
            <person name="Cichocki N."/>
            <person name="Veneault-Fourrey C."/>
            <person name="LaButti K."/>
            <person name="Lindquist E.A."/>
            <person name="Lipzen A."/>
            <person name="Lundell T."/>
            <person name="Morin E."/>
            <person name="Murat C."/>
            <person name="Sun H."/>
            <person name="Tunlid A."/>
            <person name="Henrissat B."/>
            <person name="Grigoriev I.V."/>
            <person name="Hibbett D.S."/>
            <person name="Martin F."/>
            <person name="Nordberg H.P."/>
            <person name="Cantor M.N."/>
            <person name="Hua S.X."/>
        </authorList>
    </citation>
    <scope>NUCLEOTIDE SEQUENCE [LARGE SCALE GENOMIC DNA]</scope>
    <source>
        <strain evidence="2 3">Marx 270</strain>
    </source>
</reference>
<dbReference type="STRING" id="870435.A0A0C3P2V0"/>